<reference evidence="2" key="1">
    <citation type="submission" date="2021-01" db="EMBL/GenBank/DDBJ databases">
        <authorList>
            <person name="Corre E."/>
            <person name="Pelletier E."/>
            <person name="Niang G."/>
            <person name="Scheremetjew M."/>
            <person name="Finn R."/>
            <person name="Kale V."/>
            <person name="Holt S."/>
            <person name="Cochrane G."/>
            <person name="Meng A."/>
            <person name="Brown T."/>
            <person name="Cohen L."/>
        </authorList>
    </citation>
    <scope>NUCLEOTIDE SEQUENCE</scope>
    <source>
        <strain evidence="2">CCMP127</strain>
    </source>
</reference>
<gene>
    <name evidence="2" type="ORF">ACOF00016_LOCUS3265</name>
</gene>
<dbReference type="AlphaFoldDB" id="A0A7S3P3Y8"/>
<dbReference type="EMBL" id="HBIM01003794">
    <property type="protein sequence ID" value="CAE0405227.1"/>
    <property type="molecule type" value="Transcribed_RNA"/>
</dbReference>
<feature type="transmembrane region" description="Helical" evidence="1">
    <location>
        <begin position="51"/>
        <end position="70"/>
    </location>
</feature>
<sequence>MYLCNCDVRFYTFVEDMAGCGDTNMKYIYLNMRPKRFHFLHFGFGYDTNTLLSPMPCIIAVFISLFPFLMQETQQSSLSLGRDRLWTRTLALTAAARGRFGTGIFDGKFRSTL</sequence>
<keyword evidence="1" id="KW-0812">Transmembrane</keyword>
<protein>
    <submittedName>
        <fullName evidence="2">Uncharacterized protein</fullName>
    </submittedName>
</protein>
<evidence type="ECO:0000313" key="2">
    <source>
        <dbReference type="EMBL" id="CAE0405227.1"/>
    </source>
</evidence>
<keyword evidence="1" id="KW-0472">Membrane</keyword>
<organism evidence="2">
    <name type="scientific">Amphora coffeiformis</name>
    <dbReference type="NCBI Taxonomy" id="265554"/>
    <lineage>
        <taxon>Eukaryota</taxon>
        <taxon>Sar</taxon>
        <taxon>Stramenopiles</taxon>
        <taxon>Ochrophyta</taxon>
        <taxon>Bacillariophyta</taxon>
        <taxon>Bacillariophyceae</taxon>
        <taxon>Bacillariophycidae</taxon>
        <taxon>Thalassiophysales</taxon>
        <taxon>Catenulaceae</taxon>
        <taxon>Amphora</taxon>
    </lineage>
</organism>
<accession>A0A7S3P3Y8</accession>
<proteinExistence type="predicted"/>
<evidence type="ECO:0000256" key="1">
    <source>
        <dbReference type="SAM" id="Phobius"/>
    </source>
</evidence>
<keyword evidence="1" id="KW-1133">Transmembrane helix</keyword>
<name>A0A7S3P3Y8_9STRA</name>